<dbReference type="FunFam" id="1.25.40.10:FF:000343">
    <property type="entry name" value="Pentatricopeptide repeat-containing protein At3g58590"/>
    <property type="match status" value="1"/>
</dbReference>
<feature type="repeat" description="PPR" evidence="2">
    <location>
        <begin position="204"/>
        <end position="238"/>
    </location>
</feature>
<evidence type="ECO:0000256" key="1">
    <source>
        <dbReference type="ARBA" id="ARBA00022737"/>
    </source>
</evidence>
<dbReference type="PROSITE" id="PS51375">
    <property type="entry name" value="PPR"/>
    <property type="match status" value="6"/>
</dbReference>
<dbReference type="Pfam" id="PF13041">
    <property type="entry name" value="PPR_2"/>
    <property type="match status" value="3"/>
</dbReference>
<gene>
    <name evidence="3" type="ORF">RJ641_009331</name>
</gene>
<dbReference type="InterPro" id="IPR002885">
    <property type="entry name" value="PPR_rpt"/>
</dbReference>
<comment type="caution">
    <text evidence="3">The sequence shown here is derived from an EMBL/GenBank/DDBJ whole genome shotgun (WGS) entry which is preliminary data.</text>
</comment>
<dbReference type="EMBL" id="JBAMMX010000016">
    <property type="protein sequence ID" value="KAK6925005.1"/>
    <property type="molecule type" value="Genomic_DNA"/>
</dbReference>
<dbReference type="GO" id="GO:0003723">
    <property type="term" value="F:RNA binding"/>
    <property type="evidence" value="ECO:0007669"/>
    <property type="project" value="InterPro"/>
</dbReference>
<dbReference type="InterPro" id="IPR046960">
    <property type="entry name" value="PPR_At4g14850-like_plant"/>
</dbReference>
<keyword evidence="4" id="KW-1185">Reference proteome</keyword>
<dbReference type="FunFam" id="1.25.40.10:FF:000073">
    <property type="entry name" value="Pentatricopeptide repeat-containing protein chloroplastic"/>
    <property type="match status" value="1"/>
</dbReference>
<organism evidence="3 4">
    <name type="scientific">Dillenia turbinata</name>
    <dbReference type="NCBI Taxonomy" id="194707"/>
    <lineage>
        <taxon>Eukaryota</taxon>
        <taxon>Viridiplantae</taxon>
        <taxon>Streptophyta</taxon>
        <taxon>Embryophyta</taxon>
        <taxon>Tracheophyta</taxon>
        <taxon>Spermatophyta</taxon>
        <taxon>Magnoliopsida</taxon>
        <taxon>eudicotyledons</taxon>
        <taxon>Gunneridae</taxon>
        <taxon>Pentapetalae</taxon>
        <taxon>Dilleniales</taxon>
        <taxon>Dilleniaceae</taxon>
        <taxon>Dillenia</taxon>
    </lineage>
</organism>
<feature type="repeat" description="PPR" evidence="2">
    <location>
        <begin position="305"/>
        <end position="339"/>
    </location>
</feature>
<protein>
    <submittedName>
        <fullName evidence="3">Pentatricopeptide repeat</fullName>
    </submittedName>
</protein>
<feature type="repeat" description="PPR" evidence="2">
    <location>
        <begin position="102"/>
        <end position="136"/>
    </location>
</feature>
<dbReference type="FunFam" id="1.25.40.10:FF:001223">
    <property type="entry name" value="Pentatricopeptide repeat-containing protein chloroplastic"/>
    <property type="match status" value="1"/>
</dbReference>
<dbReference type="InterPro" id="IPR011990">
    <property type="entry name" value="TPR-like_helical_dom_sf"/>
</dbReference>
<dbReference type="PANTHER" id="PTHR47926">
    <property type="entry name" value="PENTATRICOPEPTIDE REPEAT-CONTAINING PROTEIN"/>
    <property type="match status" value="1"/>
</dbReference>
<keyword evidence="1" id="KW-0677">Repeat</keyword>
<reference evidence="3 4" key="1">
    <citation type="submission" date="2023-12" db="EMBL/GenBank/DDBJ databases">
        <title>A high-quality genome assembly for Dillenia turbinata (Dilleniales).</title>
        <authorList>
            <person name="Chanderbali A."/>
        </authorList>
    </citation>
    <scope>NUCLEOTIDE SEQUENCE [LARGE SCALE GENOMIC DNA]</scope>
    <source>
        <strain evidence="3">LSX21</strain>
        <tissue evidence="3">Leaf</tissue>
    </source>
</reference>
<proteinExistence type="predicted"/>
<sequence>MTSRLVFSSRFASSITLAENPLHIFPPNEHIPKIVDPVELFTNCKKYEKPTINQTKILHANFLKSNILPSDIFVANSLTHWYCKVNALDYARKLFDQIRKPNVVSWNILISGHNQSSLYEESWRLFCSMHSLEVDLNQFTYGSVLSACSALECVSCGRQAYGLVMKNGFLSNGYVRSGMIDLFAKHGCFDEALRVFTDRSCDDNVVCWNAIISGAVKNGDYMEALDLFCQMCSEGSMPNSFTFSSILTACSMLEDLGMGRGIQGLVIKCGAQEDVFVGTAVIDLYAKCGSMDEAVKEFSHMPMRNVVSWTAMISGFVQKDDSISALLYFNEMRRTGEEVNKYTVTTILSACAASAMFREGTQIHSWILKSGLYQDSSVKSSLINMYSKLGAINLSEMVFNETGCIEDADRWAAMITAFAQNKATEKAITLFQRMFQEGLRPGKFCNSSVLSIIDCLNFGRQVHCYILKAGLVFDISVGSSLFTMYSKCGSLEESYGVFKQLSGKDVVSWGSMIAGFAEYGLQSCAIDLFREMIEETIPDQLTLAAVLTACSSLSLKTGKEIHGYALRAGVGSDVVVGGALLTMYSRYGRLNSARRVFEMMPQKDEVSCSSMVSGYAQNGYNEEVLLLFCEMLIADLKIDSFILSSVLRVVTVLNRASTGTQLHGQIIKLGLNKKMNSALEWSAPSLSVTDLLMQNKIGHCMGEFALKHSTYSNWWTKCSLSSQWLVNIYAAG</sequence>
<evidence type="ECO:0000313" key="4">
    <source>
        <dbReference type="Proteomes" id="UP001370490"/>
    </source>
</evidence>
<dbReference type="FunFam" id="1.25.40.10:FF:000196">
    <property type="entry name" value="Pentatricopeptide repeat-containing protein At4g14850"/>
    <property type="match status" value="1"/>
</dbReference>
<feature type="repeat" description="PPR" evidence="2">
    <location>
        <begin position="407"/>
        <end position="441"/>
    </location>
</feature>
<accession>A0AAN8Z788</accession>
<name>A0AAN8Z788_9MAGN</name>
<feature type="repeat" description="PPR" evidence="2">
    <location>
        <begin position="505"/>
        <end position="539"/>
    </location>
</feature>
<evidence type="ECO:0000313" key="3">
    <source>
        <dbReference type="EMBL" id="KAK6925005.1"/>
    </source>
</evidence>
<dbReference type="Gene3D" id="1.25.40.10">
    <property type="entry name" value="Tetratricopeptide repeat domain"/>
    <property type="match status" value="6"/>
</dbReference>
<dbReference type="NCBIfam" id="TIGR00756">
    <property type="entry name" value="PPR"/>
    <property type="match status" value="4"/>
</dbReference>
<evidence type="ECO:0000256" key="2">
    <source>
        <dbReference type="PROSITE-ProRule" id="PRU00708"/>
    </source>
</evidence>
<feature type="repeat" description="PPR" evidence="2">
    <location>
        <begin position="604"/>
        <end position="638"/>
    </location>
</feature>
<dbReference type="PANTHER" id="PTHR47926:SF471">
    <property type="entry name" value="DYW DOMAIN-CONTAINING PROTEIN"/>
    <property type="match status" value="1"/>
</dbReference>
<dbReference type="AlphaFoldDB" id="A0AAN8Z788"/>
<dbReference type="Proteomes" id="UP001370490">
    <property type="component" value="Unassembled WGS sequence"/>
</dbReference>
<dbReference type="Pfam" id="PF01535">
    <property type="entry name" value="PPR"/>
    <property type="match status" value="6"/>
</dbReference>
<dbReference type="GO" id="GO:0009451">
    <property type="term" value="P:RNA modification"/>
    <property type="evidence" value="ECO:0007669"/>
    <property type="project" value="InterPro"/>
</dbReference>